<gene>
    <name evidence="1" type="ORF">H8A87_16510</name>
</gene>
<organism evidence="1 2">
    <name type="scientific">Xenorhabdus lircayensis</name>
    <dbReference type="NCBI Taxonomy" id="2763499"/>
    <lineage>
        <taxon>Bacteria</taxon>
        <taxon>Pseudomonadati</taxon>
        <taxon>Pseudomonadota</taxon>
        <taxon>Gammaproteobacteria</taxon>
        <taxon>Enterobacterales</taxon>
        <taxon>Morganellaceae</taxon>
        <taxon>Xenorhabdus</taxon>
    </lineage>
</organism>
<dbReference type="EMBL" id="JACOII010000059">
    <property type="protein sequence ID" value="MBI6550258.1"/>
    <property type="molecule type" value="Genomic_DNA"/>
</dbReference>
<comment type="caution">
    <text evidence="1">The sequence shown here is derived from an EMBL/GenBank/DDBJ whole genome shotgun (WGS) entry which is preliminary data.</text>
</comment>
<dbReference type="SUPFAM" id="SSF49401">
    <property type="entry name" value="Bacterial adhesins"/>
    <property type="match status" value="1"/>
</dbReference>
<protein>
    <submittedName>
        <fullName evidence="1">Uncharacterized protein</fullName>
    </submittedName>
</protein>
<evidence type="ECO:0000313" key="1">
    <source>
        <dbReference type="EMBL" id="MBI6550258.1"/>
    </source>
</evidence>
<dbReference type="Proteomes" id="UP000696184">
    <property type="component" value="Unassembled WGS sequence"/>
</dbReference>
<keyword evidence="2" id="KW-1185">Reference proteome</keyword>
<name>A0ABS0U8Q6_9GAMM</name>
<dbReference type="RefSeq" id="WP_198691027.1">
    <property type="nucleotide sequence ID" value="NZ_CAWPUD010000059.1"/>
</dbReference>
<sequence>MNNCDWQQEGVFGEHVPVRVTFEGIHDKEPHLFHLAGSAKGAALTIRDSQGYLVRAGESQPVISSHKNASGIKYTLNLAPNGEPLTSGNYYAALSFKLNYE</sequence>
<reference evidence="1 2" key="1">
    <citation type="submission" date="2020-08" db="EMBL/GenBank/DDBJ databases">
        <title>Description of Xenorhabdus lircayensis sp. nov., the symbiotic bacterium associated with the entomopathogenic nematode Steirnernema unicornum.</title>
        <authorList>
            <person name="Castaneda-Alvarez C."/>
            <person name="Prodan S."/>
            <person name="Zamorano A."/>
            <person name="San-Blas E."/>
            <person name="Aballay E."/>
        </authorList>
    </citation>
    <scope>NUCLEOTIDE SEQUENCE [LARGE SCALE GENOMIC DNA]</scope>
    <source>
        <strain evidence="1 2">VLS</strain>
    </source>
</reference>
<dbReference type="InterPro" id="IPR008966">
    <property type="entry name" value="Adhesion_dom_sf"/>
</dbReference>
<proteinExistence type="predicted"/>
<evidence type="ECO:0000313" key="2">
    <source>
        <dbReference type="Proteomes" id="UP000696184"/>
    </source>
</evidence>
<accession>A0ABS0U8Q6</accession>
<dbReference type="InterPro" id="IPR036937">
    <property type="entry name" value="Adhesion_dom_fimbrial_sf"/>
</dbReference>
<dbReference type="Gene3D" id="2.60.40.1090">
    <property type="entry name" value="Fimbrial-type adhesion domain"/>
    <property type="match status" value="1"/>
</dbReference>